<comment type="similarity">
    <text evidence="2 7">Belongs to the aspartate/ornithine carbamoyltransferase superfamily. ATCase family.</text>
</comment>
<dbReference type="GO" id="GO:0006520">
    <property type="term" value="P:amino acid metabolic process"/>
    <property type="evidence" value="ECO:0007669"/>
    <property type="project" value="InterPro"/>
</dbReference>
<keyword evidence="4 7" id="KW-0665">Pyrimidine biosynthesis</keyword>
<dbReference type="NCBIfam" id="TIGR00670">
    <property type="entry name" value="asp_carb_tr"/>
    <property type="match status" value="1"/>
</dbReference>
<dbReference type="GO" id="GO:0004070">
    <property type="term" value="F:aspartate carbamoyltransferase activity"/>
    <property type="evidence" value="ECO:0007669"/>
    <property type="project" value="UniProtKB-UniRule"/>
</dbReference>
<evidence type="ECO:0000259" key="8">
    <source>
        <dbReference type="Pfam" id="PF00185"/>
    </source>
</evidence>
<dbReference type="NCBIfam" id="NF002032">
    <property type="entry name" value="PRK00856.1"/>
    <property type="match status" value="1"/>
</dbReference>
<dbReference type="GO" id="GO:0044205">
    <property type="term" value="P:'de novo' UMP biosynthetic process"/>
    <property type="evidence" value="ECO:0007669"/>
    <property type="project" value="UniProtKB-UniRule"/>
</dbReference>
<evidence type="ECO:0000256" key="3">
    <source>
        <dbReference type="ARBA" id="ARBA00022679"/>
    </source>
</evidence>
<dbReference type="GO" id="GO:0016597">
    <property type="term" value="F:amino acid binding"/>
    <property type="evidence" value="ECO:0007669"/>
    <property type="project" value="InterPro"/>
</dbReference>
<reference evidence="11" key="1">
    <citation type="journal article" date="2014" name="Genome Announc.">
        <title>Draft genome sequence of Weissella oryzae SG25T, isolated from fermented rice grains.</title>
        <authorList>
            <person name="Tanizawa Y."/>
            <person name="Fujisawa T."/>
            <person name="Mochizuki T."/>
            <person name="Kaminuma E."/>
            <person name="Suzuki Y."/>
            <person name="Nakamura Y."/>
            <person name="Tohno M."/>
        </authorList>
    </citation>
    <scope>NUCLEOTIDE SEQUENCE [LARGE SCALE GENOMIC DNA]</scope>
    <source>
        <strain evidence="11">DSM 25784 / JCM 18191 / LMG 30913 / SG25</strain>
    </source>
</reference>
<dbReference type="InterPro" id="IPR006130">
    <property type="entry name" value="Asp/Orn_carbamoylTrfase"/>
</dbReference>
<evidence type="ECO:0000256" key="2">
    <source>
        <dbReference type="ARBA" id="ARBA00008896"/>
    </source>
</evidence>
<evidence type="ECO:0000256" key="4">
    <source>
        <dbReference type="ARBA" id="ARBA00022975"/>
    </source>
</evidence>
<dbReference type="Pfam" id="PF00185">
    <property type="entry name" value="OTCace"/>
    <property type="match status" value="1"/>
</dbReference>
<dbReference type="GO" id="GO:0006207">
    <property type="term" value="P:'de novo' pyrimidine nucleobase biosynthetic process"/>
    <property type="evidence" value="ECO:0007669"/>
    <property type="project" value="InterPro"/>
</dbReference>
<dbReference type="InterPro" id="IPR036901">
    <property type="entry name" value="Asp/Orn_carbamoylTrfase_sf"/>
</dbReference>
<proteinExistence type="inferred from homology"/>
<feature type="binding site" evidence="7">
    <location>
        <position position="259"/>
    </location>
    <ligand>
        <name>carbamoyl phosphate</name>
        <dbReference type="ChEBI" id="CHEBI:58228"/>
    </ligand>
</feature>
<feature type="binding site" evidence="7">
    <location>
        <position position="163"/>
    </location>
    <ligand>
        <name>L-aspartate</name>
        <dbReference type="ChEBI" id="CHEBI:29991"/>
    </ligand>
</feature>
<dbReference type="OrthoDB" id="9774690at2"/>
<dbReference type="InterPro" id="IPR002082">
    <property type="entry name" value="Asp_carbamoyltransf"/>
</dbReference>
<comment type="pathway">
    <text evidence="1 7">Pyrimidine metabolism; UMP biosynthesis via de novo pathway; (S)-dihydroorotate from bicarbonate: step 2/3.</text>
</comment>
<dbReference type="PANTHER" id="PTHR45753">
    <property type="entry name" value="ORNITHINE CARBAMOYLTRANSFERASE, MITOCHONDRIAL"/>
    <property type="match status" value="1"/>
</dbReference>
<feature type="binding site" evidence="7">
    <location>
        <position position="77"/>
    </location>
    <ligand>
        <name>L-aspartate</name>
        <dbReference type="ChEBI" id="CHEBI:29991"/>
    </ligand>
</feature>
<dbReference type="Pfam" id="PF02729">
    <property type="entry name" value="OTCace_N"/>
    <property type="match status" value="1"/>
</dbReference>
<feature type="domain" description="Aspartate/ornithine carbamoyltransferase Asp/Orn-binding" evidence="8">
    <location>
        <begin position="149"/>
        <end position="294"/>
    </location>
</feature>
<dbReference type="STRING" id="1329250.WOSG25_060270"/>
<dbReference type="PRINTS" id="PR00100">
    <property type="entry name" value="AOTCASE"/>
</dbReference>
<keyword evidence="3 7" id="KW-0808">Transferase</keyword>
<name>A0A069CTU2_WEIOS</name>
<comment type="subunit">
    <text evidence="7">Heterododecamer (2C3:3R2) of six catalytic PyrB chains organized as two trimers (C3), and six regulatory PyrI chains organized as three dimers (R2).</text>
</comment>
<accession>A0A069CTU2</accession>
<dbReference type="InterPro" id="IPR006132">
    <property type="entry name" value="Asp/Orn_carbamoyltranf_P-bd"/>
</dbReference>
<feature type="binding site" evidence="7">
    <location>
        <position position="130"/>
    </location>
    <ligand>
        <name>carbamoyl phosphate</name>
        <dbReference type="ChEBI" id="CHEBI:58228"/>
    </ligand>
</feature>
<feature type="binding site" evidence="7">
    <location>
        <position position="215"/>
    </location>
    <ligand>
        <name>L-aspartate</name>
        <dbReference type="ChEBI" id="CHEBI:29991"/>
    </ligand>
</feature>
<evidence type="ECO:0000256" key="6">
    <source>
        <dbReference type="ARBA" id="ARBA00048859"/>
    </source>
</evidence>
<dbReference type="GO" id="GO:0005829">
    <property type="term" value="C:cytosol"/>
    <property type="evidence" value="ECO:0007669"/>
    <property type="project" value="TreeGrafter"/>
</dbReference>
<dbReference type="InterPro" id="IPR006131">
    <property type="entry name" value="Asp_carbamoyltransf_Asp/Orn-bd"/>
</dbReference>
<feature type="binding site" evidence="7">
    <location>
        <position position="50"/>
    </location>
    <ligand>
        <name>carbamoyl phosphate</name>
        <dbReference type="ChEBI" id="CHEBI:58228"/>
    </ligand>
</feature>
<dbReference type="EMBL" id="DF820489">
    <property type="protein sequence ID" value="GAK30909.1"/>
    <property type="molecule type" value="Genomic_DNA"/>
</dbReference>
<dbReference type="eggNOG" id="COG0540">
    <property type="taxonomic scope" value="Bacteria"/>
</dbReference>
<dbReference type="EC" id="2.1.3.2" evidence="7"/>
<dbReference type="SUPFAM" id="SSF53671">
    <property type="entry name" value="Aspartate/ornithine carbamoyltransferase"/>
    <property type="match status" value="1"/>
</dbReference>
<dbReference type="UniPathway" id="UPA00070">
    <property type="reaction ID" value="UER00116"/>
</dbReference>
<feature type="domain" description="Aspartate/ornithine carbamoyltransferase carbamoyl-P binding" evidence="9">
    <location>
        <begin position="3"/>
        <end position="143"/>
    </location>
</feature>
<evidence type="ECO:0000256" key="5">
    <source>
        <dbReference type="ARBA" id="ARBA00043884"/>
    </source>
</evidence>
<dbReference type="RefSeq" id="WP_045476682.1">
    <property type="nucleotide sequence ID" value="NZ_DF820489.1"/>
</dbReference>
<gene>
    <name evidence="7 10" type="primary">pyrB</name>
    <name evidence="10" type="ORF">WOSG25_060270</name>
</gene>
<feature type="binding site" evidence="7">
    <location>
        <position position="49"/>
    </location>
    <ligand>
        <name>carbamoyl phosphate</name>
        <dbReference type="ChEBI" id="CHEBI:58228"/>
    </ligand>
</feature>
<organism evidence="10 11">
    <name type="scientific">Weissella oryzae (strain DSM 25784 / JCM 18191 / LMG 30913 / SG25)</name>
    <dbReference type="NCBI Taxonomy" id="1329250"/>
    <lineage>
        <taxon>Bacteria</taxon>
        <taxon>Bacillati</taxon>
        <taxon>Bacillota</taxon>
        <taxon>Bacilli</taxon>
        <taxon>Lactobacillales</taxon>
        <taxon>Lactobacillaceae</taxon>
        <taxon>Weissella</taxon>
    </lineage>
</organism>
<feature type="binding site" evidence="7">
    <location>
        <position position="133"/>
    </location>
    <ligand>
        <name>carbamoyl phosphate</name>
        <dbReference type="ChEBI" id="CHEBI:58228"/>
    </ligand>
</feature>
<evidence type="ECO:0000313" key="11">
    <source>
        <dbReference type="Proteomes" id="UP000030643"/>
    </source>
</evidence>
<protein>
    <recommendedName>
        <fullName evidence="7">Aspartate carbamoyltransferase</fullName>
        <ecNumber evidence="7">2.1.3.2</ecNumber>
    </recommendedName>
    <alternativeName>
        <fullName evidence="7">Aspartate transcarbamylase</fullName>
        <shortName evidence="7">ATCase</shortName>
    </alternativeName>
</protein>
<comment type="function">
    <text evidence="5 7">Catalyzes the condensation of carbamoyl phosphate and aspartate to form carbamoyl aspartate and inorganic phosphate, the committed step in the de novo pyrimidine nucleotide biosynthesis pathway.</text>
</comment>
<comment type="catalytic activity">
    <reaction evidence="6 7">
        <text>carbamoyl phosphate + L-aspartate = N-carbamoyl-L-aspartate + phosphate + H(+)</text>
        <dbReference type="Rhea" id="RHEA:20013"/>
        <dbReference type="ChEBI" id="CHEBI:15378"/>
        <dbReference type="ChEBI" id="CHEBI:29991"/>
        <dbReference type="ChEBI" id="CHEBI:32814"/>
        <dbReference type="ChEBI" id="CHEBI:43474"/>
        <dbReference type="ChEBI" id="CHEBI:58228"/>
        <dbReference type="EC" id="2.1.3.2"/>
    </reaction>
</comment>
<dbReference type="AlphaFoldDB" id="A0A069CTU2"/>
<feature type="binding site" evidence="7">
    <location>
        <position position="258"/>
    </location>
    <ligand>
        <name>carbamoyl phosphate</name>
        <dbReference type="ChEBI" id="CHEBI:58228"/>
    </ligand>
</feature>
<evidence type="ECO:0000256" key="1">
    <source>
        <dbReference type="ARBA" id="ARBA00004852"/>
    </source>
</evidence>
<dbReference type="Proteomes" id="UP000030643">
    <property type="component" value="Unassembled WGS sequence"/>
</dbReference>
<dbReference type="PROSITE" id="PS00097">
    <property type="entry name" value="CARBAMOYLTRANSFERASE"/>
    <property type="match status" value="1"/>
</dbReference>
<dbReference type="PANTHER" id="PTHR45753:SF6">
    <property type="entry name" value="ASPARTATE CARBAMOYLTRANSFERASE"/>
    <property type="match status" value="1"/>
</dbReference>
<keyword evidence="11" id="KW-1185">Reference proteome</keyword>
<evidence type="ECO:0000259" key="9">
    <source>
        <dbReference type="Pfam" id="PF02729"/>
    </source>
</evidence>
<dbReference type="HAMAP" id="MF_00001">
    <property type="entry name" value="Asp_carb_tr"/>
    <property type="match status" value="1"/>
</dbReference>
<dbReference type="FunFam" id="3.40.50.1370:FF:000011">
    <property type="entry name" value="Aspartate carbamoyltransferase"/>
    <property type="match status" value="1"/>
</dbReference>
<sequence>MENFTNLNLLSNEELADLIDTALAYKHGEIELPTKGHYVTNLFFENSTRTQSSFQMAEQRLGWNTIQIDPSTSSTSKGETIADTLKTLGAIGVEVVVMRHSQNDWYAPLLAERSALLPKLVNGGDGSGQHPSQSLLDLITIYEEFGHFEGLNIRIVGDLSHSRVAHSNAEILQRLGANLTFAGPAEWYPTEFNRFGHWVDMDEDIEQLDVMMMLRVQHERMAPRENGQFSKQEYHETFGLSEARYSRLNDHAIIMHPAPVNRDVEIADRLVEAAKSRIFKQMTNGVYARMAILTKLYDDAMEEVDTAEVHYGRAY</sequence>
<evidence type="ECO:0000256" key="7">
    <source>
        <dbReference type="HAMAP-Rule" id="MF_00001"/>
    </source>
</evidence>
<dbReference type="Gene3D" id="3.40.50.1370">
    <property type="entry name" value="Aspartate/ornithine carbamoyltransferase"/>
    <property type="match status" value="2"/>
</dbReference>
<dbReference type="PRINTS" id="PR00101">
    <property type="entry name" value="ATCASE"/>
</dbReference>
<feature type="binding site" evidence="7">
    <location>
        <position position="99"/>
    </location>
    <ligand>
        <name>carbamoyl phosphate</name>
        <dbReference type="ChEBI" id="CHEBI:58228"/>
    </ligand>
</feature>
<evidence type="ECO:0000313" key="10">
    <source>
        <dbReference type="EMBL" id="GAK30909.1"/>
    </source>
</evidence>